<reference evidence="2 3" key="1">
    <citation type="journal article" date="2015" name="Int. J. Syst. Evol. Microbiol.">
        <title>Aestuariivita atlantica sp. nov., isolated from deep sea sediment of the Atlantic Ocean.</title>
        <authorList>
            <person name="Li G."/>
            <person name="Lai Q."/>
            <person name="Du Y."/>
            <person name="Liu X."/>
            <person name="Sun F."/>
            <person name="Shao Z."/>
        </authorList>
    </citation>
    <scope>NUCLEOTIDE SEQUENCE [LARGE SCALE GENOMIC DNA]</scope>
    <source>
        <strain evidence="2 3">22II-S11-z3</strain>
    </source>
</reference>
<dbReference type="RefSeq" id="WP_050531978.1">
    <property type="nucleotide sequence ID" value="NZ_AQQZ01000008.1"/>
</dbReference>
<proteinExistence type="predicted"/>
<comment type="caution">
    <text evidence="2">The sequence shown here is derived from an EMBL/GenBank/DDBJ whole genome shotgun (WGS) entry which is preliminary data.</text>
</comment>
<organism evidence="2 3">
    <name type="scientific">Pseudaestuariivita atlantica</name>
    <dbReference type="NCBI Taxonomy" id="1317121"/>
    <lineage>
        <taxon>Bacteria</taxon>
        <taxon>Pseudomonadati</taxon>
        <taxon>Pseudomonadota</taxon>
        <taxon>Alphaproteobacteria</taxon>
        <taxon>Rhodobacterales</taxon>
        <taxon>Paracoccaceae</taxon>
        <taxon>Pseudaestuariivita</taxon>
    </lineage>
</organism>
<evidence type="ECO:0000313" key="3">
    <source>
        <dbReference type="Proteomes" id="UP000036938"/>
    </source>
</evidence>
<protein>
    <recommendedName>
        <fullName evidence="4">DUF304 domain-containing protein</fullName>
    </recommendedName>
</protein>
<keyword evidence="1" id="KW-0472">Membrane</keyword>
<keyword evidence="3" id="KW-1185">Reference proteome</keyword>
<feature type="transmembrane region" description="Helical" evidence="1">
    <location>
        <begin position="36"/>
        <end position="57"/>
    </location>
</feature>
<dbReference type="EMBL" id="AQQZ01000008">
    <property type="protein sequence ID" value="KNG92591.1"/>
    <property type="molecule type" value="Genomic_DNA"/>
</dbReference>
<feature type="transmembrane region" description="Helical" evidence="1">
    <location>
        <begin position="12"/>
        <end position="30"/>
    </location>
</feature>
<dbReference type="OrthoDB" id="7846080at2"/>
<evidence type="ECO:0008006" key="4">
    <source>
        <dbReference type="Google" id="ProtNLM"/>
    </source>
</evidence>
<sequence length="141" mass="15835">MTRPLAVWRASPRAFVIRLAGLFVITFVLLTPGWPWIGGGATLAFAVVLTLATMFALDDFSQWRRHARATWTLTPTELIYENPVEEEGAYALSLTEITSMHPRFFTSLVLRLRGGTAVTMAYVDRPRAVRDRIRAAQEAAR</sequence>
<dbReference type="Proteomes" id="UP000036938">
    <property type="component" value="Unassembled WGS sequence"/>
</dbReference>
<keyword evidence="1" id="KW-1133">Transmembrane helix</keyword>
<evidence type="ECO:0000256" key="1">
    <source>
        <dbReference type="SAM" id="Phobius"/>
    </source>
</evidence>
<evidence type="ECO:0000313" key="2">
    <source>
        <dbReference type="EMBL" id="KNG92591.1"/>
    </source>
</evidence>
<dbReference type="STRING" id="1317121.ATO11_16330"/>
<dbReference type="AlphaFoldDB" id="A0A0L1JLG5"/>
<keyword evidence="1" id="KW-0812">Transmembrane</keyword>
<name>A0A0L1JLG5_9RHOB</name>
<accession>A0A0L1JLG5</accession>
<gene>
    <name evidence="2" type="ORF">ATO11_16330</name>
</gene>